<reference evidence="4 5" key="1">
    <citation type="submission" date="2024-03" db="EMBL/GenBank/DDBJ databases">
        <title>Sulfurimonas sp. HSL3-1.</title>
        <authorList>
            <person name="Wang S."/>
        </authorList>
    </citation>
    <scope>NUCLEOTIDE SEQUENCE [LARGE SCALE GENOMIC DNA]</scope>
    <source>
        <strain evidence="4 5">HSL3-1</strain>
    </source>
</reference>
<keyword evidence="2" id="KW-0732">Signal</keyword>
<accession>A0ABZ3H7Y5</accession>
<dbReference type="Proteomes" id="UP001447842">
    <property type="component" value="Chromosome"/>
</dbReference>
<protein>
    <submittedName>
        <fullName evidence="4">Transglycosylase SLT domain-containing protein</fullName>
    </submittedName>
</protein>
<dbReference type="PANTHER" id="PTHR37423">
    <property type="entry name" value="SOLUBLE LYTIC MUREIN TRANSGLYCOSYLASE-RELATED"/>
    <property type="match status" value="1"/>
</dbReference>
<keyword evidence="5" id="KW-1185">Reference proteome</keyword>
<evidence type="ECO:0000256" key="1">
    <source>
        <dbReference type="ARBA" id="ARBA00007734"/>
    </source>
</evidence>
<name>A0ABZ3H7Y5_9BACT</name>
<gene>
    <name evidence="4" type="ORF">WCY31_06465</name>
</gene>
<feature type="chain" id="PRO_5047196703" evidence="2">
    <location>
        <begin position="19"/>
        <end position="544"/>
    </location>
</feature>
<evidence type="ECO:0000313" key="5">
    <source>
        <dbReference type="Proteomes" id="UP001447842"/>
    </source>
</evidence>
<comment type="similarity">
    <text evidence="1">Belongs to the transglycosylase Slt family.</text>
</comment>
<sequence length="544" mass="62313">MRLRAALATLLIGTLLSADITLEQIRSKPPSNARNFMIWQYFDQNISSAQADEAFYLIRNVGRRMFFAYAEKSSRPEVAYTVKCMKMGVNDLIKSEDAGCAKLAVSVGKLSAMHQKARDRVVGLVGDASLKAAAEVLNDPDLQQHYKRYPPALFLRVFNGSYGNSRRKQFNFIPDYDYMQLLAKAPGFTSALMSTINDDKLSKFGWALTKVDAVEGLDPRGLFYLGLNQLLRGKKSRAIELFQLSGDKAYYQSDKDKALFWQALASEKNDLMWKLLAQSWDINFYSLYAMEKTGTFPENYYSQLQTSDTVSDVNLSDPFVWNDLLDTISRTPKEELYALAKHYDAKNLVPLQSFIIEKASRYRLQGYVMPYDTELNDVDTDTKAIIYALMRQESRFIPAALSHSYALGLMQMMPFLCRAMDGKVDCGRETLFDMFDPHINLLYAKPHIAWLQYRVYHPLFIAYAYNGGIGFTKRYLLSDKFNSGPYEPFLSMELMRTTETREYGKKVLTNYVVYKKILGEPVSLIDLCETLLHPSKTDRFRKTK</sequence>
<dbReference type="SUPFAM" id="SSF53955">
    <property type="entry name" value="Lysozyme-like"/>
    <property type="match status" value="1"/>
</dbReference>
<proteinExistence type="inferred from homology"/>
<dbReference type="RefSeq" id="WP_345971712.1">
    <property type="nucleotide sequence ID" value="NZ_CP147920.1"/>
</dbReference>
<dbReference type="PANTHER" id="PTHR37423:SF2">
    <property type="entry name" value="MEMBRANE-BOUND LYTIC MUREIN TRANSGLYCOSYLASE C"/>
    <property type="match status" value="1"/>
</dbReference>
<dbReference type="InterPro" id="IPR023346">
    <property type="entry name" value="Lysozyme-like_dom_sf"/>
</dbReference>
<evidence type="ECO:0000313" key="4">
    <source>
        <dbReference type="EMBL" id="XAU13898.1"/>
    </source>
</evidence>
<dbReference type="EMBL" id="CP147920">
    <property type="protein sequence ID" value="XAU13898.1"/>
    <property type="molecule type" value="Genomic_DNA"/>
</dbReference>
<feature type="signal peptide" evidence="2">
    <location>
        <begin position="1"/>
        <end position="18"/>
    </location>
</feature>
<dbReference type="InterPro" id="IPR008258">
    <property type="entry name" value="Transglycosylase_SLT_dom_1"/>
</dbReference>
<organism evidence="4 5">
    <name type="scientific">Sulfurimonas diazotrophicus</name>
    <dbReference type="NCBI Taxonomy" id="3131939"/>
    <lineage>
        <taxon>Bacteria</taxon>
        <taxon>Pseudomonadati</taxon>
        <taxon>Campylobacterota</taxon>
        <taxon>Epsilonproteobacteria</taxon>
        <taxon>Campylobacterales</taxon>
        <taxon>Sulfurimonadaceae</taxon>
        <taxon>Sulfurimonas</taxon>
    </lineage>
</organism>
<feature type="domain" description="Transglycosylase SLT" evidence="3">
    <location>
        <begin position="382"/>
        <end position="480"/>
    </location>
</feature>
<evidence type="ECO:0000256" key="2">
    <source>
        <dbReference type="SAM" id="SignalP"/>
    </source>
</evidence>
<evidence type="ECO:0000259" key="3">
    <source>
        <dbReference type="Pfam" id="PF01464"/>
    </source>
</evidence>
<dbReference type="Gene3D" id="1.10.530.10">
    <property type="match status" value="1"/>
</dbReference>
<dbReference type="Pfam" id="PF01464">
    <property type="entry name" value="SLT"/>
    <property type="match status" value="1"/>
</dbReference>